<dbReference type="InterPro" id="IPR010977">
    <property type="entry name" value="Aromatic_deC"/>
</dbReference>
<comment type="caution">
    <text evidence="2">The sequence shown here is derived from an EMBL/GenBank/DDBJ whole genome shotgun (WGS) entry which is preliminary data.</text>
</comment>
<evidence type="ECO:0000313" key="3">
    <source>
        <dbReference type="Proteomes" id="UP000283530"/>
    </source>
</evidence>
<protein>
    <submittedName>
        <fullName evidence="2">Aromatic-L-amino-acid decarboxylase</fullName>
    </submittedName>
</protein>
<dbReference type="PANTHER" id="PTHR11999:SF169">
    <property type="entry name" value="TYROSINE DECARBOXYLASE 1-LIKE"/>
    <property type="match status" value="1"/>
</dbReference>
<name>A0A443PJI8_9MAGN</name>
<sequence>MMQPLQPDDFLTQSHAILDFIVDYYKNIENYPVQSQVETGGVLHESTCEAAVCTMAAARDIALNKIGWENISKLVVYA</sequence>
<gene>
    <name evidence="2" type="ORF">CKAN_02005000</name>
</gene>
<dbReference type="EMBL" id="QPKB01000008">
    <property type="protein sequence ID" value="RWR90921.1"/>
    <property type="molecule type" value="Genomic_DNA"/>
</dbReference>
<proteinExistence type="predicted"/>
<keyword evidence="3" id="KW-1185">Reference proteome</keyword>
<dbReference type="GO" id="GO:0016831">
    <property type="term" value="F:carboxy-lyase activity"/>
    <property type="evidence" value="ECO:0007669"/>
    <property type="project" value="TreeGrafter"/>
</dbReference>
<dbReference type="PANTHER" id="PTHR11999">
    <property type="entry name" value="GROUP II PYRIDOXAL-5-PHOSPHATE DECARBOXYLASE"/>
    <property type="match status" value="1"/>
</dbReference>
<reference evidence="2 3" key="1">
    <citation type="journal article" date="2019" name="Nat. Plants">
        <title>Stout camphor tree genome fills gaps in understanding of flowering plant genome evolution.</title>
        <authorList>
            <person name="Chaw S.M."/>
            <person name="Liu Y.C."/>
            <person name="Wu Y.W."/>
            <person name="Wang H.Y."/>
            <person name="Lin C.I."/>
            <person name="Wu C.S."/>
            <person name="Ke H.M."/>
            <person name="Chang L.Y."/>
            <person name="Hsu C.Y."/>
            <person name="Yang H.T."/>
            <person name="Sudianto E."/>
            <person name="Hsu M.H."/>
            <person name="Wu K.P."/>
            <person name="Wang L.N."/>
            <person name="Leebens-Mack J.H."/>
            <person name="Tsai I.J."/>
        </authorList>
    </citation>
    <scope>NUCLEOTIDE SEQUENCE [LARGE SCALE GENOMIC DNA]</scope>
    <source>
        <strain evidence="3">cv. Chaw 1501</strain>
        <tissue evidence="2">Young leaves</tissue>
    </source>
</reference>
<dbReference type="Proteomes" id="UP000283530">
    <property type="component" value="Unassembled WGS sequence"/>
</dbReference>
<keyword evidence="1" id="KW-0210">Decarboxylase</keyword>
<evidence type="ECO:0000313" key="2">
    <source>
        <dbReference type="EMBL" id="RWR90921.1"/>
    </source>
</evidence>
<dbReference type="OrthoDB" id="639767at2759"/>
<dbReference type="STRING" id="337451.A0A443PJI8"/>
<dbReference type="GO" id="GO:0005737">
    <property type="term" value="C:cytoplasm"/>
    <property type="evidence" value="ECO:0007669"/>
    <property type="project" value="TreeGrafter"/>
</dbReference>
<organism evidence="2 3">
    <name type="scientific">Cinnamomum micranthum f. kanehirae</name>
    <dbReference type="NCBI Taxonomy" id="337451"/>
    <lineage>
        <taxon>Eukaryota</taxon>
        <taxon>Viridiplantae</taxon>
        <taxon>Streptophyta</taxon>
        <taxon>Embryophyta</taxon>
        <taxon>Tracheophyta</taxon>
        <taxon>Spermatophyta</taxon>
        <taxon>Magnoliopsida</taxon>
        <taxon>Magnoliidae</taxon>
        <taxon>Laurales</taxon>
        <taxon>Lauraceae</taxon>
        <taxon>Cinnamomum</taxon>
    </lineage>
</organism>
<dbReference type="AlphaFoldDB" id="A0A443PJI8"/>
<accession>A0A443PJI8</accession>
<evidence type="ECO:0000256" key="1">
    <source>
        <dbReference type="ARBA" id="ARBA00022793"/>
    </source>
</evidence>
<keyword evidence="1" id="KW-0456">Lyase</keyword>
<dbReference type="Gene3D" id="1.20.1340.10">
    <property type="entry name" value="dopa decarboxylase, N-terminal domain"/>
    <property type="match status" value="1"/>
</dbReference>